<evidence type="ECO:0000256" key="1">
    <source>
        <dbReference type="SAM" id="SignalP"/>
    </source>
</evidence>
<dbReference type="InterPro" id="IPR025711">
    <property type="entry name" value="PepSY"/>
</dbReference>
<reference evidence="3 4" key="1">
    <citation type="submission" date="2019-12" db="EMBL/GenBank/DDBJ databases">
        <authorList>
            <person name="Huq M.A."/>
        </authorList>
    </citation>
    <scope>NUCLEOTIDE SEQUENCE [LARGE SCALE GENOMIC DNA]</scope>
    <source>
        <strain evidence="3 4">MAH-25</strain>
    </source>
</reference>
<feature type="signal peptide" evidence="1">
    <location>
        <begin position="1"/>
        <end position="22"/>
    </location>
</feature>
<keyword evidence="4" id="KW-1185">Reference proteome</keyword>
<evidence type="ECO:0000313" key="3">
    <source>
        <dbReference type="EMBL" id="MVQ29202.1"/>
    </source>
</evidence>
<proteinExistence type="predicted"/>
<protein>
    <submittedName>
        <fullName evidence="3">Peptidase</fullName>
    </submittedName>
</protein>
<organism evidence="3 4">
    <name type="scientific">Ramlibacter pinisoli</name>
    <dbReference type="NCBI Taxonomy" id="2682844"/>
    <lineage>
        <taxon>Bacteria</taxon>
        <taxon>Pseudomonadati</taxon>
        <taxon>Pseudomonadota</taxon>
        <taxon>Betaproteobacteria</taxon>
        <taxon>Burkholderiales</taxon>
        <taxon>Comamonadaceae</taxon>
        <taxon>Ramlibacter</taxon>
    </lineage>
</organism>
<dbReference type="Proteomes" id="UP000469385">
    <property type="component" value="Unassembled WGS sequence"/>
</dbReference>
<keyword evidence="1" id="KW-0732">Signal</keyword>
<dbReference type="Gene3D" id="3.10.450.40">
    <property type="match status" value="1"/>
</dbReference>
<feature type="chain" id="PRO_5026801335" evidence="1">
    <location>
        <begin position="23"/>
        <end position="79"/>
    </location>
</feature>
<feature type="domain" description="PepSY" evidence="2">
    <location>
        <begin position="24"/>
        <end position="75"/>
    </location>
</feature>
<comment type="caution">
    <text evidence="3">The sequence shown here is derived from an EMBL/GenBank/DDBJ whole genome shotgun (WGS) entry which is preliminary data.</text>
</comment>
<dbReference type="Pfam" id="PF03413">
    <property type="entry name" value="PepSY"/>
    <property type="match status" value="1"/>
</dbReference>
<dbReference type="RefSeq" id="WP_181653929.1">
    <property type="nucleotide sequence ID" value="NZ_WSEL01000003.1"/>
</dbReference>
<evidence type="ECO:0000313" key="4">
    <source>
        <dbReference type="Proteomes" id="UP000469385"/>
    </source>
</evidence>
<sequence>MRTFHRLICTALLAGALLPAWAQVSRDQAAAQVQQQTGGRVLSVDLADAGGRQVWRVKVVTPRGDVRVVLVDAGTSRRP</sequence>
<dbReference type="AlphaFoldDB" id="A0A6N8IR58"/>
<evidence type="ECO:0000259" key="2">
    <source>
        <dbReference type="Pfam" id="PF03413"/>
    </source>
</evidence>
<name>A0A6N8IR58_9BURK</name>
<gene>
    <name evidence="3" type="ORF">GON04_07080</name>
</gene>
<accession>A0A6N8IR58</accession>
<dbReference type="EMBL" id="WSEL01000003">
    <property type="protein sequence ID" value="MVQ29202.1"/>
    <property type="molecule type" value="Genomic_DNA"/>
</dbReference>